<feature type="active site" description="Charge relay system" evidence="5">
    <location>
        <position position="343"/>
    </location>
</feature>
<dbReference type="PANTHER" id="PTHR43806:SF11">
    <property type="entry name" value="CEREVISIN-RELATED"/>
    <property type="match status" value="1"/>
</dbReference>
<dbReference type="InterPro" id="IPR022398">
    <property type="entry name" value="Peptidase_S8_His-AS"/>
</dbReference>
<keyword evidence="4 5" id="KW-0720">Serine protease</keyword>
<dbReference type="InterPro" id="IPR036852">
    <property type="entry name" value="Peptidase_S8/S53_dom_sf"/>
</dbReference>
<reference evidence="7 8" key="1">
    <citation type="submission" date="2016-11" db="EMBL/GenBank/DDBJ databases">
        <authorList>
            <person name="Jaros S."/>
            <person name="Januszkiewicz K."/>
            <person name="Wedrychowicz H."/>
        </authorList>
    </citation>
    <scope>NUCLEOTIDE SEQUENCE [LARGE SCALE GENOMIC DNA]</scope>
    <source>
        <strain evidence="7 8">DSM 2631</strain>
    </source>
</reference>
<evidence type="ECO:0000313" key="8">
    <source>
        <dbReference type="Proteomes" id="UP000184035"/>
    </source>
</evidence>
<accession>A0A1M4X0Z9</accession>
<name>A0A1M4X0Z9_9CLOT</name>
<dbReference type="Proteomes" id="UP000184035">
    <property type="component" value="Unassembled WGS sequence"/>
</dbReference>
<gene>
    <name evidence="7" type="ORF">SAMN05443638_11517</name>
</gene>
<comment type="similarity">
    <text evidence="1 5">Belongs to the peptidase S8 family.</text>
</comment>
<dbReference type="InterPro" id="IPR000209">
    <property type="entry name" value="Peptidase_S8/S53_dom"/>
</dbReference>
<proteinExistence type="inferred from homology"/>
<dbReference type="OrthoDB" id="9798386at2"/>
<feature type="active site" description="Charge relay system" evidence="5">
    <location>
        <position position="118"/>
    </location>
</feature>
<feature type="domain" description="Peptidase S8/S53" evidence="6">
    <location>
        <begin position="109"/>
        <end position="376"/>
    </location>
</feature>
<dbReference type="SUPFAM" id="SSF52743">
    <property type="entry name" value="Subtilisin-like"/>
    <property type="match status" value="1"/>
</dbReference>
<evidence type="ECO:0000256" key="3">
    <source>
        <dbReference type="ARBA" id="ARBA00022801"/>
    </source>
</evidence>
<dbReference type="RefSeq" id="WP_072896249.1">
    <property type="nucleotide sequence ID" value="NZ_FQVM01000015.1"/>
</dbReference>
<organism evidence="7 8">
    <name type="scientific">Clostridium fallax</name>
    <dbReference type="NCBI Taxonomy" id="1533"/>
    <lineage>
        <taxon>Bacteria</taxon>
        <taxon>Bacillati</taxon>
        <taxon>Bacillota</taxon>
        <taxon>Clostridia</taxon>
        <taxon>Eubacteriales</taxon>
        <taxon>Clostridiaceae</taxon>
        <taxon>Clostridium</taxon>
    </lineage>
</organism>
<dbReference type="InterPro" id="IPR050131">
    <property type="entry name" value="Peptidase_S8_subtilisin-like"/>
</dbReference>
<dbReference type="PANTHER" id="PTHR43806">
    <property type="entry name" value="PEPTIDASE S8"/>
    <property type="match status" value="1"/>
</dbReference>
<feature type="active site" description="Charge relay system" evidence="5">
    <location>
        <position position="153"/>
    </location>
</feature>
<sequence>MFSFKNKIEKNLRDAMNENIYKEYRVLIKCKKFEDNISKKICNLKGSLIHTINSIRIISAYASSRVIERLLEFPEVEYICFDSYAHLCGSLSVSYANGIKFPEKYKLSGKNIGIGLIDSGVYPHQDLLIPNNKIKYFLDVINNIKYPYDDNGHGTFISGILCGSGYCSDGLFKGIAEKANLFVIKSFNATGKGYVSDVLLGLETLINLSEKNNIKVLCLPFEILEHNPFINSLFKKIFNIAIGKGLTPVVPSGSNPSKEDSIRGIAILDNCLTVGGLDSFKSFKDFEFSPSTSIKKIKKPDLLAASVNICSLNSDKFFISERNGRKLYPSKLEENYISYSGTSCSCAYISGLCALLYEFNNNLNFKDVVSLLKMSCELKDWLKYNQGEGLVNTNTLFSKILK</sequence>
<dbReference type="PROSITE" id="PS00136">
    <property type="entry name" value="SUBTILASE_ASP"/>
    <property type="match status" value="1"/>
</dbReference>
<dbReference type="STRING" id="1533.SAMN05443638_11517"/>
<dbReference type="PRINTS" id="PR00723">
    <property type="entry name" value="SUBTILISIN"/>
</dbReference>
<dbReference type="Pfam" id="PF00082">
    <property type="entry name" value="Peptidase_S8"/>
    <property type="match status" value="1"/>
</dbReference>
<dbReference type="GO" id="GO:0004252">
    <property type="term" value="F:serine-type endopeptidase activity"/>
    <property type="evidence" value="ECO:0007669"/>
    <property type="project" value="UniProtKB-UniRule"/>
</dbReference>
<evidence type="ECO:0000259" key="6">
    <source>
        <dbReference type="Pfam" id="PF00082"/>
    </source>
</evidence>
<evidence type="ECO:0000313" key="7">
    <source>
        <dbReference type="EMBL" id="SHE86872.1"/>
    </source>
</evidence>
<keyword evidence="2 5" id="KW-0645">Protease</keyword>
<dbReference type="PROSITE" id="PS00137">
    <property type="entry name" value="SUBTILASE_HIS"/>
    <property type="match status" value="1"/>
</dbReference>
<protein>
    <submittedName>
        <fullName evidence="7">Subtilase family protein</fullName>
    </submittedName>
</protein>
<dbReference type="EMBL" id="FQVM01000015">
    <property type="protein sequence ID" value="SHE86872.1"/>
    <property type="molecule type" value="Genomic_DNA"/>
</dbReference>
<dbReference type="Gene3D" id="3.40.50.200">
    <property type="entry name" value="Peptidase S8/S53 domain"/>
    <property type="match status" value="1"/>
</dbReference>
<dbReference type="InterPro" id="IPR023827">
    <property type="entry name" value="Peptidase_S8_Asp-AS"/>
</dbReference>
<evidence type="ECO:0000256" key="2">
    <source>
        <dbReference type="ARBA" id="ARBA00022670"/>
    </source>
</evidence>
<evidence type="ECO:0000256" key="5">
    <source>
        <dbReference type="PROSITE-ProRule" id="PRU01240"/>
    </source>
</evidence>
<keyword evidence="8" id="KW-1185">Reference proteome</keyword>
<dbReference type="InterPro" id="IPR015500">
    <property type="entry name" value="Peptidase_S8_subtilisin-rel"/>
</dbReference>
<evidence type="ECO:0000256" key="4">
    <source>
        <dbReference type="ARBA" id="ARBA00022825"/>
    </source>
</evidence>
<keyword evidence="3 5" id="KW-0378">Hydrolase</keyword>
<dbReference type="PROSITE" id="PS51892">
    <property type="entry name" value="SUBTILASE"/>
    <property type="match status" value="1"/>
</dbReference>
<dbReference type="GO" id="GO:0006508">
    <property type="term" value="P:proteolysis"/>
    <property type="evidence" value="ECO:0007669"/>
    <property type="project" value="UniProtKB-KW"/>
</dbReference>
<evidence type="ECO:0000256" key="1">
    <source>
        <dbReference type="ARBA" id="ARBA00011073"/>
    </source>
</evidence>
<dbReference type="AlphaFoldDB" id="A0A1M4X0Z9"/>